<evidence type="ECO:0000313" key="9">
    <source>
        <dbReference type="EMBL" id="MFK2918828.1"/>
    </source>
</evidence>
<dbReference type="NCBIfam" id="TIGR01844">
    <property type="entry name" value="type_I_sec_TolC"/>
    <property type="match status" value="1"/>
</dbReference>
<name>A0ABW8KAV0_9GAMM</name>
<evidence type="ECO:0000256" key="4">
    <source>
        <dbReference type="ARBA" id="ARBA00022452"/>
    </source>
</evidence>
<dbReference type="RefSeq" id="WP_379983554.1">
    <property type="nucleotide sequence ID" value="NZ_JADIKD010000012.1"/>
</dbReference>
<evidence type="ECO:0000256" key="1">
    <source>
        <dbReference type="ARBA" id="ARBA00004442"/>
    </source>
</evidence>
<feature type="region of interest" description="Disordered" evidence="8">
    <location>
        <begin position="162"/>
        <end position="182"/>
    </location>
</feature>
<dbReference type="PANTHER" id="PTHR30026">
    <property type="entry name" value="OUTER MEMBRANE PROTEIN TOLC"/>
    <property type="match status" value="1"/>
</dbReference>
<dbReference type="PANTHER" id="PTHR30026:SF20">
    <property type="entry name" value="OUTER MEMBRANE PROTEIN TOLC"/>
    <property type="match status" value="1"/>
</dbReference>
<dbReference type="Gene3D" id="1.20.1600.10">
    <property type="entry name" value="Outer membrane efflux proteins (OEP)"/>
    <property type="match status" value="1"/>
</dbReference>
<comment type="caution">
    <text evidence="9">The sequence shown here is derived from an EMBL/GenBank/DDBJ whole genome shotgun (WGS) entry which is preliminary data.</text>
</comment>
<dbReference type="Pfam" id="PF02321">
    <property type="entry name" value="OEP"/>
    <property type="match status" value="2"/>
</dbReference>
<evidence type="ECO:0000256" key="5">
    <source>
        <dbReference type="ARBA" id="ARBA00022692"/>
    </source>
</evidence>
<dbReference type="EMBL" id="JADIKD010000012">
    <property type="protein sequence ID" value="MFK2918828.1"/>
    <property type="molecule type" value="Genomic_DNA"/>
</dbReference>
<evidence type="ECO:0000256" key="2">
    <source>
        <dbReference type="ARBA" id="ARBA00007613"/>
    </source>
</evidence>
<organism evidence="9 10">
    <name type="scientific">Dyella koreensis</name>
    <dbReference type="NCBI Taxonomy" id="311235"/>
    <lineage>
        <taxon>Bacteria</taxon>
        <taxon>Pseudomonadati</taxon>
        <taxon>Pseudomonadota</taxon>
        <taxon>Gammaproteobacteria</taxon>
        <taxon>Lysobacterales</taxon>
        <taxon>Rhodanobacteraceae</taxon>
        <taxon>Dyella</taxon>
    </lineage>
</organism>
<dbReference type="InterPro" id="IPR010130">
    <property type="entry name" value="T1SS_OMP_TolC"/>
</dbReference>
<comment type="similarity">
    <text evidence="2">Belongs to the outer membrane factor (OMF) (TC 1.B.17) family.</text>
</comment>
<evidence type="ECO:0000256" key="8">
    <source>
        <dbReference type="SAM" id="MobiDB-lite"/>
    </source>
</evidence>
<sequence>MPALAASTAVNSLGELFSIAHESEPGYKAAKANLDASRARTRQAFGAMLPQVSATASTNGNRRRYESLDRITRTMHDRYHGTTDQLSLTQPIWRAANVASLRQAHEAAQQAQYQLEDAEQQLYQKLATAWFDLMEARDAVEFTTAQRDALRAQWDIARRGAELGAQGEPQADDARAKYEEASADEASAELDLATKLAALEQWVGPAEDLRQPYLIDNMELPNLLGDDLEPWMTMIDTHSPALRAAARAVAAADEEVSKQRAGHQPTLDMVASYGNSDQNVGNFPGQPGYRIRTLTVGLQLNVPLYSGGTQSAKVAEALALRDKARDDLEAARRQAMVGVKTAFFSWRAGLAKARAAKIAIGAAEKALAVAERGTARGLKTDADVLAARQQIAASRRDMRKGRYQQLTSYIKLKATLGDLSRVDIDELDQCFVAQLSEMPSTAALHDGSAP</sequence>
<evidence type="ECO:0000313" key="10">
    <source>
        <dbReference type="Proteomes" id="UP001620408"/>
    </source>
</evidence>
<proteinExistence type="inferred from homology"/>
<protein>
    <submittedName>
        <fullName evidence="9">TolC family outer membrane protein</fullName>
    </submittedName>
</protein>
<keyword evidence="3" id="KW-0813">Transport</keyword>
<dbReference type="Proteomes" id="UP001620408">
    <property type="component" value="Unassembled WGS sequence"/>
</dbReference>
<keyword evidence="7" id="KW-0998">Cell outer membrane</keyword>
<evidence type="ECO:0000256" key="7">
    <source>
        <dbReference type="ARBA" id="ARBA00023237"/>
    </source>
</evidence>
<reference evidence="9 10" key="1">
    <citation type="submission" date="2020-10" db="EMBL/GenBank/DDBJ databases">
        <title>Phylogeny of dyella-like bacteria.</title>
        <authorList>
            <person name="Fu J."/>
        </authorList>
    </citation>
    <scope>NUCLEOTIDE SEQUENCE [LARGE SCALE GENOMIC DNA]</scope>
    <source>
        <strain evidence="9 10">BB4</strain>
    </source>
</reference>
<keyword evidence="5" id="KW-0812">Transmembrane</keyword>
<evidence type="ECO:0000256" key="6">
    <source>
        <dbReference type="ARBA" id="ARBA00023136"/>
    </source>
</evidence>
<keyword evidence="10" id="KW-1185">Reference proteome</keyword>
<accession>A0ABW8KAV0</accession>
<comment type="subcellular location">
    <subcellularLocation>
        <location evidence="1">Cell outer membrane</location>
    </subcellularLocation>
</comment>
<keyword evidence="4" id="KW-1134">Transmembrane beta strand</keyword>
<dbReference type="SUPFAM" id="SSF56954">
    <property type="entry name" value="Outer membrane efflux proteins (OEP)"/>
    <property type="match status" value="1"/>
</dbReference>
<dbReference type="InterPro" id="IPR003423">
    <property type="entry name" value="OMP_efflux"/>
</dbReference>
<gene>
    <name evidence="9" type="ORF">ISS97_16270</name>
</gene>
<evidence type="ECO:0000256" key="3">
    <source>
        <dbReference type="ARBA" id="ARBA00022448"/>
    </source>
</evidence>
<keyword evidence="6" id="KW-0472">Membrane</keyword>
<dbReference type="InterPro" id="IPR051906">
    <property type="entry name" value="TolC-like"/>
</dbReference>